<gene>
    <name evidence="9" type="primary">PLBD2</name>
</gene>
<proteinExistence type="inferred from homology"/>
<dbReference type="AlphaFoldDB" id="A0AAJ7WMQ8"/>
<evidence type="ECO:0000313" key="8">
    <source>
        <dbReference type="Proteomes" id="UP001318040"/>
    </source>
</evidence>
<dbReference type="GO" id="GO:0009395">
    <property type="term" value="P:phospholipid catabolic process"/>
    <property type="evidence" value="ECO:0007669"/>
    <property type="project" value="TreeGrafter"/>
</dbReference>
<dbReference type="GO" id="GO:0005576">
    <property type="term" value="C:extracellular region"/>
    <property type="evidence" value="ECO:0007669"/>
    <property type="project" value="TreeGrafter"/>
</dbReference>
<dbReference type="Pfam" id="PF04916">
    <property type="entry name" value="Phospholip_B"/>
    <property type="match status" value="1"/>
</dbReference>
<dbReference type="RefSeq" id="XP_032803451.1">
    <property type="nucleotide sequence ID" value="XM_032947560.1"/>
</dbReference>
<dbReference type="KEGG" id="pmrn:116939335"/>
<evidence type="ECO:0000256" key="4">
    <source>
        <dbReference type="ARBA" id="ARBA00022963"/>
    </source>
</evidence>
<name>A0AAJ7WMQ8_PETMA</name>
<keyword evidence="6" id="KW-0325">Glycoprotein</keyword>
<dbReference type="GO" id="GO:0004620">
    <property type="term" value="F:phospholipase activity"/>
    <property type="evidence" value="ECO:0007669"/>
    <property type="project" value="InterPro"/>
</dbReference>
<reference evidence="9" key="1">
    <citation type="submission" date="2025-08" db="UniProtKB">
        <authorList>
            <consortium name="RefSeq"/>
        </authorList>
    </citation>
    <scope>IDENTIFICATION</scope>
    <source>
        <tissue evidence="9">Sperm</tissue>
    </source>
</reference>
<sequence length="569" mass="63314">MGHTARMMAFVAAAAVVVAVASEAPELASAVWDSQRGLAVVRGIDPGALAWANFTDRISSTGWSHLTLATNEKYDDALQAYAAGVLEANVTSKYIKLQWQNTMEGYCAKGSQESAYCGRLEGFLKDNLDWMNAQIEAEPENPLWHQVRLALLQFKGIEDGMSGNIALPTGRIDISLFGFYLGQIATDLGDLEQVLNKTAATQNPASGMEYGRGPVGKGHCSALIRLLPNGQDLLTSHVTWGAYQSMLRIVKNYQLAFHTTPKGQQVIPGHEQAFSSYPGVTFSIDDFYILSSGLVVLETTIENNNPELWHLVQPKGQLLEWLRNVVANRLATSGQHWAETFRQHNSGTYNNEWMVVDYKRFATGSSKSSSGILTVLEQMPGLVVSSDLTDVLYKEQYWASYNIPYFQKIWNVSDQQALVDKFGDWFDHDRCPRAQIFRRDVHTVTDLPSMVHLMRYNNFMNDPLSACKGCVPGQNAEFAIAARCDLNPANGTYPCDMLQQRSHGATDMKITSKAMVPRLEMVAQSGPTWDQQPPFQWSKSPFSSLSHVGQPDLWSFLPEHISWCKHSGQ</sequence>
<dbReference type="InterPro" id="IPR007000">
    <property type="entry name" value="PLipase_B-like"/>
</dbReference>
<feature type="signal peptide" evidence="7">
    <location>
        <begin position="1"/>
        <end position="21"/>
    </location>
</feature>
<dbReference type="PANTHER" id="PTHR12370">
    <property type="entry name" value="PHOSPHOLIPASE B-RELATED"/>
    <property type="match status" value="1"/>
</dbReference>
<dbReference type="PANTHER" id="PTHR12370:SF3">
    <property type="entry name" value="PHOSPHOLIPASE B-LIKE 2-RELATED"/>
    <property type="match status" value="1"/>
</dbReference>
<dbReference type="GeneID" id="116939335"/>
<evidence type="ECO:0000256" key="7">
    <source>
        <dbReference type="RuleBase" id="RU364138"/>
    </source>
</evidence>
<dbReference type="CTD" id="196463"/>
<feature type="chain" id="PRO_5042317301" description="Phospholipase B-like" evidence="7">
    <location>
        <begin position="22"/>
        <end position="569"/>
    </location>
</feature>
<comment type="function">
    <text evidence="7">Putative phospholipase.</text>
</comment>
<keyword evidence="5 7" id="KW-0443">Lipid metabolism</keyword>
<evidence type="ECO:0000256" key="1">
    <source>
        <dbReference type="ARBA" id="ARBA00007835"/>
    </source>
</evidence>
<evidence type="ECO:0000313" key="9">
    <source>
        <dbReference type="RefSeq" id="XP_032803451.1"/>
    </source>
</evidence>
<dbReference type="EC" id="3.1.1.-" evidence="7"/>
<evidence type="ECO:0000256" key="5">
    <source>
        <dbReference type="ARBA" id="ARBA00023098"/>
    </source>
</evidence>
<evidence type="ECO:0000256" key="6">
    <source>
        <dbReference type="ARBA" id="ARBA00023180"/>
    </source>
</evidence>
<dbReference type="Gene3D" id="3.60.60.30">
    <property type="match status" value="1"/>
</dbReference>
<keyword evidence="8" id="KW-1185">Reference proteome</keyword>
<dbReference type="Proteomes" id="UP001318040">
    <property type="component" value="Chromosome 6"/>
</dbReference>
<accession>A0AAJ7WMQ8</accession>
<keyword evidence="4 7" id="KW-0442">Lipid degradation</keyword>
<organism evidence="8 9">
    <name type="scientific">Petromyzon marinus</name>
    <name type="common">Sea lamprey</name>
    <dbReference type="NCBI Taxonomy" id="7757"/>
    <lineage>
        <taxon>Eukaryota</taxon>
        <taxon>Metazoa</taxon>
        <taxon>Chordata</taxon>
        <taxon>Craniata</taxon>
        <taxon>Vertebrata</taxon>
        <taxon>Cyclostomata</taxon>
        <taxon>Hyperoartia</taxon>
        <taxon>Petromyzontiformes</taxon>
        <taxon>Petromyzontidae</taxon>
        <taxon>Petromyzon</taxon>
    </lineage>
</organism>
<keyword evidence="2 7" id="KW-0732">Signal</keyword>
<evidence type="ECO:0000256" key="2">
    <source>
        <dbReference type="ARBA" id="ARBA00022729"/>
    </source>
</evidence>
<protein>
    <recommendedName>
        <fullName evidence="7">Phospholipase B-like</fullName>
        <ecNumber evidence="7">3.1.1.-</ecNumber>
    </recommendedName>
</protein>
<comment type="similarity">
    <text evidence="1 7">Belongs to the phospholipase B-like family.</text>
</comment>
<keyword evidence="3 7" id="KW-0378">Hydrolase</keyword>
<evidence type="ECO:0000256" key="3">
    <source>
        <dbReference type="ARBA" id="ARBA00022801"/>
    </source>
</evidence>